<name>A0A8T3C5R7_DENNO</name>
<dbReference type="EMBL" id="JAGYWB010000004">
    <property type="protein sequence ID" value="KAI0525047.1"/>
    <property type="molecule type" value="Genomic_DNA"/>
</dbReference>
<keyword evidence="5 6" id="KW-0472">Membrane</keyword>
<keyword evidence="8" id="KW-1185">Reference proteome</keyword>
<dbReference type="OrthoDB" id="679959at2759"/>
<dbReference type="AlphaFoldDB" id="A0A8T3C5R7"/>
<evidence type="ECO:0000256" key="6">
    <source>
        <dbReference type="SAM" id="Phobius"/>
    </source>
</evidence>
<dbReference type="Proteomes" id="UP000829196">
    <property type="component" value="Unassembled WGS sequence"/>
</dbReference>
<comment type="similarity">
    <text evidence="2">Belongs to the UPF0496 family.</text>
</comment>
<keyword evidence="3 6" id="KW-0812">Transmembrane</keyword>
<keyword evidence="4 6" id="KW-1133">Transmembrane helix</keyword>
<proteinExistence type="inferred from homology"/>
<dbReference type="GO" id="GO:0016020">
    <property type="term" value="C:membrane"/>
    <property type="evidence" value="ECO:0007669"/>
    <property type="project" value="UniProtKB-SubCell"/>
</dbReference>
<gene>
    <name evidence="7" type="ORF">KFK09_004437</name>
</gene>
<evidence type="ECO:0000256" key="5">
    <source>
        <dbReference type="ARBA" id="ARBA00023136"/>
    </source>
</evidence>
<evidence type="ECO:0000256" key="3">
    <source>
        <dbReference type="ARBA" id="ARBA00022692"/>
    </source>
</evidence>
<dbReference type="PANTHER" id="PTHR31113">
    <property type="entry name" value="UPF0496 PROTEIN 3-RELATED"/>
    <property type="match status" value="1"/>
</dbReference>
<reference evidence="7" key="1">
    <citation type="journal article" date="2022" name="Front. Genet.">
        <title>Chromosome-Scale Assembly of the Dendrobium nobile Genome Provides Insights Into the Molecular Mechanism of the Biosynthesis of the Medicinal Active Ingredient of Dendrobium.</title>
        <authorList>
            <person name="Xu Q."/>
            <person name="Niu S.-C."/>
            <person name="Li K.-L."/>
            <person name="Zheng P.-J."/>
            <person name="Zhang X.-J."/>
            <person name="Jia Y."/>
            <person name="Liu Y."/>
            <person name="Niu Y.-X."/>
            <person name="Yu L.-H."/>
            <person name="Chen D.-F."/>
            <person name="Zhang G.-Q."/>
        </authorList>
    </citation>
    <scope>NUCLEOTIDE SEQUENCE</scope>
    <source>
        <tissue evidence="7">Leaf</tissue>
    </source>
</reference>
<evidence type="ECO:0000313" key="7">
    <source>
        <dbReference type="EMBL" id="KAI0525047.1"/>
    </source>
</evidence>
<evidence type="ECO:0000256" key="1">
    <source>
        <dbReference type="ARBA" id="ARBA00004370"/>
    </source>
</evidence>
<protein>
    <submittedName>
        <fullName evidence="7">Uncharacterized protein</fullName>
    </submittedName>
</protein>
<organism evidence="7 8">
    <name type="scientific">Dendrobium nobile</name>
    <name type="common">Orchid</name>
    <dbReference type="NCBI Taxonomy" id="94219"/>
    <lineage>
        <taxon>Eukaryota</taxon>
        <taxon>Viridiplantae</taxon>
        <taxon>Streptophyta</taxon>
        <taxon>Embryophyta</taxon>
        <taxon>Tracheophyta</taxon>
        <taxon>Spermatophyta</taxon>
        <taxon>Magnoliopsida</taxon>
        <taxon>Liliopsida</taxon>
        <taxon>Asparagales</taxon>
        <taxon>Orchidaceae</taxon>
        <taxon>Epidendroideae</taxon>
        <taxon>Malaxideae</taxon>
        <taxon>Dendrobiinae</taxon>
        <taxon>Dendrobium</taxon>
    </lineage>
</organism>
<evidence type="ECO:0000313" key="8">
    <source>
        <dbReference type="Proteomes" id="UP000829196"/>
    </source>
</evidence>
<comment type="subcellular location">
    <subcellularLocation>
        <location evidence="1">Membrane</location>
    </subcellularLocation>
</comment>
<comment type="caution">
    <text evidence="7">The sequence shown here is derived from an EMBL/GenBank/DDBJ whole genome shotgun (WGS) entry which is preliminary data.</text>
</comment>
<dbReference type="SMR" id="A0A8T3C5R7"/>
<feature type="transmembrane region" description="Helical" evidence="6">
    <location>
        <begin position="193"/>
        <end position="215"/>
    </location>
</feature>
<sequence>MGCHSSKIPANPLIPLRSPFSFDSLKQVITFLLEKNKEVVRIILDCKKAVRKNPKLFLLVKDYFDKGFHNLHFCTALENCLNNARNSQLFLQRALLHSDEADPTLKYEKAKAELKRFKESVDLFAKEFLDVFNSVNQQQLSMLEKLLLEKQRIDKKLKSAQAWRKLFSIIFASASAVLLISSIVSAIVGAPPIATAIFAAFSALGTWLDSMWNNYREAIKREKMIISALKAGTSAGINEMDGIKAMVNMVQDQISCLLENSHELNFSAEIEENWKKMKLFMKNIEDLVLQADQCRRDLKRGRTAVYEKLVNTPTDVMSNNFRASDF</sequence>
<evidence type="ECO:0000256" key="4">
    <source>
        <dbReference type="ARBA" id="ARBA00022989"/>
    </source>
</evidence>
<accession>A0A8T3C5R7</accession>
<evidence type="ECO:0000256" key="2">
    <source>
        <dbReference type="ARBA" id="ARBA00009074"/>
    </source>
</evidence>
<dbReference type="InterPro" id="IPR007749">
    <property type="entry name" value="DUF677"/>
</dbReference>
<dbReference type="PANTHER" id="PTHR31113:SF3">
    <property type="entry name" value="UPF0496 PROTEIN 1"/>
    <property type="match status" value="1"/>
</dbReference>
<dbReference type="Pfam" id="PF05055">
    <property type="entry name" value="DUF677"/>
    <property type="match status" value="1"/>
</dbReference>
<feature type="transmembrane region" description="Helical" evidence="6">
    <location>
        <begin position="166"/>
        <end position="187"/>
    </location>
</feature>